<comment type="similarity">
    <text evidence="3">Belongs to the lin-9 family.</text>
</comment>
<feature type="region of interest" description="Disordered" evidence="8">
    <location>
        <begin position="494"/>
        <end position="556"/>
    </location>
</feature>
<dbReference type="InterPro" id="IPR005828">
    <property type="entry name" value="MFS_sugar_transport-like"/>
</dbReference>
<dbReference type="GO" id="GO:0022857">
    <property type="term" value="F:transmembrane transporter activity"/>
    <property type="evidence" value="ECO:0007669"/>
    <property type="project" value="InterPro"/>
</dbReference>
<dbReference type="Pfam" id="PF00083">
    <property type="entry name" value="Sugar_tr"/>
    <property type="match status" value="1"/>
</dbReference>
<feature type="transmembrane region" description="Helical" evidence="9">
    <location>
        <begin position="51"/>
        <end position="70"/>
    </location>
</feature>
<reference evidence="11" key="2">
    <citation type="submission" date="2021-08" db="EMBL/GenBank/DDBJ databases">
        <authorList>
            <person name="Eriksson T."/>
        </authorList>
    </citation>
    <scope>NUCLEOTIDE SEQUENCE</scope>
    <source>
        <strain evidence="11">Stoneville</strain>
        <tissue evidence="11">Whole head</tissue>
    </source>
</reference>
<dbReference type="AlphaFoldDB" id="A0A8J6HPG5"/>
<feature type="transmembrane region" description="Helical" evidence="9">
    <location>
        <begin position="139"/>
        <end position="158"/>
    </location>
</feature>
<name>A0A8J6HPG5_TENMO</name>
<dbReference type="SMART" id="SM01135">
    <property type="entry name" value="DIRP"/>
    <property type="match status" value="1"/>
</dbReference>
<dbReference type="InterPro" id="IPR036259">
    <property type="entry name" value="MFS_trans_sf"/>
</dbReference>
<protein>
    <recommendedName>
        <fullName evidence="10">DIRP domain-containing protein</fullName>
    </recommendedName>
</protein>
<keyword evidence="5 9" id="KW-1133">Transmembrane helix</keyword>
<dbReference type="GO" id="GO:0006357">
    <property type="term" value="P:regulation of transcription by RNA polymerase II"/>
    <property type="evidence" value="ECO:0007669"/>
    <property type="project" value="TreeGrafter"/>
</dbReference>
<feature type="transmembrane region" description="Helical" evidence="9">
    <location>
        <begin position="165"/>
        <end position="184"/>
    </location>
</feature>
<feature type="transmembrane region" description="Helical" evidence="9">
    <location>
        <begin position="6"/>
        <end position="30"/>
    </location>
</feature>
<dbReference type="Proteomes" id="UP000719412">
    <property type="component" value="Unassembled WGS sequence"/>
</dbReference>
<dbReference type="Pfam" id="PF06584">
    <property type="entry name" value="DIRP"/>
    <property type="match status" value="1"/>
</dbReference>
<evidence type="ECO:0000256" key="1">
    <source>
        <dbReference type="ARBA" id="ARBA00004123"/>
    </source>
</evidence>
<evidence type="ECO:0000313" key="12">
    <source>
        <dbReference type="Proteomes" id="UP000719412"/>
    </source>
</evidence>
<dbReference type="EMBL" id="JABDTM020015539">
    <property type="protein sequence ID" value="KAH0819106.1"/>
    <property type="molecule type" value="Genomic_DNA"/>
</dbReference>
<dbReference type="GO" id="GO:0006351">
    <property type="term" value="P:DNA-templated transcription"/>
    <property type="evidence" value="ECO:0007669"/>
    <property type="project" value="InterPro"/>
</dbReference>
<dbReference type="PROSITE" id="PS00217">
    <property type="entry name" value="SUGAR_TRANSPORT_2"/>
    <property type="match status" value="1"/>
</dbReference>
<dbReference type="GO" id="GO:0016020">
    <property type="term" value="C:membrane"/>
    <property type="evidence" value="ECO:0007669"/>
    <property type="project" value="UniProtKB-SubCell"/>
</dbReference>
<evidence type="ECO:0000256" key="4">
    <source>
        <dbReference type="ARBA" id="ARBA00022692"/>
    </source>
</evidence>
<organism evidence="11 12">
    <name type="scientific">Tenebrio molitor</name>
    <name type="common">Yellow mealworm beetle</name>
    <dbReference type="NCBI Taxonomy" id="7067"/>
    <lineage>
        <taxon>Eukaryota</taxon>
        <taxon>Metazoa</taxon>
        <taxon>Ecdysozoa</taxon>
        <taxon>Arthropoda</taxon>
        <taxon>Hexapoda</taxon>
        <taxon>Insecta</taxon>
        <taxon>Pterygota</taxon>
        <taxon>Neoptera</taxon>
        <taxon>Endopterygota</taxon>
        <taxon>Coleoptera</taxon>
        <taxon>Polyphaga</taxon>
        <taxon>Cucujiformia</taxon>
        <taxon>Tenebrionidae</taxon>
        <taxon>Tenebrio</taxon>
    </lineage>
</organism>
<reference evidence="11" key="1">
    <citation type="journal article" date="2020" name="J Insects Food Feed">
        <title>The yellow mealworm (Tenebrio molitor) genome: a resource for the emerging insects as food and feed industry.</title>
        <authorList>
            <person name="Eriksson T."/>
            <person name="Andere A."/>
            <person name="Kelstrup H."/>
            <person name="Emery V."/>
            <person name="Picard C."/>
        </authorList>
    </citation>
    <scope>NUCLEOTIDE SEQUENCE</scope>
    <source>
        <strain evidence="11">Stoneville</strain>
        <tissue evidence="11">Whole head</tissue>
    </source>
</reference>
<evidence type="ECO:0000256" key="8">
    <source>
        <dbReference type="SAM" id="MobiDB-lite"/>
    </source>
</evidence>
<keyword evidence="4 9" id="KW-0812">Transmembrane</keyword>
<dbReference type="GO" id="GO:0017053">
    <property type="term" value="C:transcription repressor complex"/>
    <property type="evidence" value="ECO:0007669"/>
    <property type="project" value="InterPro"/>
</dbReference>
<dbReference type="PANTHER" id="PTHR21689:SF2">
    <property type="entry name" value="PROTEIN LIN-9 HOMOLOG"/>
    <property type="match status" value="1"/>
</dbReference>
<dbReference type="GO" id="GO:0051726">
    <property type="term" value="P:regulation of cell cycle"/>
    <property type="evidence" value="ECO:0007669"/>
    <property type="project" value="TreeGrafter"/>
</dbReference>
<keyword evidence="6 9" id="KW-0472">Membrane</keyword>
<dbReference type="PANTHER" id="PTHR21689">
    <property type="entry name" value="LIN-9"/>
    <property type="match status" value="1"/>
</dbReference>
<accession>A0A8J6HPG5</accession>
<evidence type="ECO:0000256" key="3">
    <source>
        <dbReference type="ARBA" id="ARBA00006732"/>
    </source>
</evidence>
<proteinExistence type="inferred from homology"/>
<evidence type="ECO:0000259" key="10">
    <source>
        <dbReference type="SMART" id="SM01135"/>
    </source>
</evidence>
<dbReference type="InterPro" id="IPR005829">
    <property type="entry name" value="Sugar_transporter_CS"/>
</dbReference>
<feature type="compositionally biased region" description="Basic residues" evidence="8">
    <location>
        <begin position="500"/>
        <end position="519"/>
    </location>
</feature>
<sequence>MLHVKFLHQYLATFSALLNVICIGCHEAWTSVYIPQLSHDNNVLKITRDESLWITLVFFLGTLIGCSISLAVTDKFGRKPTILMTAVPFFISFITLAYAKSIIVFYMIRIIAGVATGLTLVVLPLYICEIADPQIRGALGTFIYIFNLLGFLFMNVLGSYVSIKISSLIFSTIPMTLTLTFIWMPESPYFLAMKQNFIEARISLVKFNRQMNVENDFERLRDVIPLHFIVFSILLCIVNTSPVSYQYVRFVRNGRTKSDSPARRSRSFGFSSKEIVSETHVWDGNGFHSEPNSFAFEEHRGHITPDFSNGLDYPDPFLLTGPAAKRAASLLYRKPLFFGDIPHVQALIDNQEQRRRNGLAGNKLGIFEILFVFFVGSCPAVKMCQCRVKLPEFPKLDVNMADELESRSHSGYKNWHKMTNEQGVTVKQEVMDDEEDNEMEVDDDVPTLGPAALGLQRVGAPVAPKPPPTQPTQVLNARGMPARIRKKNKLFYDDDIVNTPHHRVPSAKKLKQTPTKKPKMSTPTKSFKETPKKHTPRDVKPPRNLSPPPLQSPDRKIGQKIGLRLRNVLKLPKAHKWVCYEWFYSDIDRCLFSGENDFSICLKESFPELKTRELTRVQWTKIRRMMGKPRRCSQAFFNEERLELEKKRKKIRALQQRKATELSSFKDLPPEIPMQLVIGTKVTARLRKPQDGLFTGSIDAVDTSNNTYRITFERQGLGTHSVPDYEVLSNEPPETISISSFQNKFRPRNGLSTYPAKMSPYNNLKFKKDPLLSGSMINKPVFPQEEGRIGGYPTKLLEKMVLITKILNVKKTKINDLRAMNAKAEKYNSFHTEIPEEFERNYATILIDLEKLNHDLQLYLEDIQSHCQEIAPEPSVAAMLAPSHLREKCKEEATEIVQRQNSIIAADKDPVRNQSILDLIRDLTALMLQVKSLADSDQNAYELQVLQGTMEQIKRKLNPNNQLVFQNSVEIHMKHIQVGLGQNLDKKLIINGVTKI</sequence>
<comment type="subcellular location">
    <subcellularLocation>
        <location evidence="2">Membrane</location>
        <topology evidence="2">Multi-pass membrane protein</topology>
    </subcellularLocation>
    <subcellularLocation>
        <location evidence="1">Nucleus</location>
    </subcellularLocation>
</comment>
<evidence type="ECO:0000256" key="9">
    <source>
        <dbReference type="SAM" id="Phobius"/>
    </source>
</evidence>
<feature type="transmembrane region" description="Helical" evidence="9">
    <location>
        <begin position="106"/>
        <end position="127"/>
    </location>
</feature>
<evidence type="ECO:0000256" key="5">
    <source>
        <dbReference type="ARBA" id="ARBA00022989"/>
    </source>
</evidence>
<keyword evidence="12" id="KW-1185">Reference proteome</keyword>
<dbReference type="GO" id="GO:0005654">
    <property type="term" value="C:nucleoplasm"/>
    <property type="evidence" value="ECO:0007669"/>
    <property type="project" value="TreeGrafter"/>
</dbReference>
<dbReference type="GO" id="GO:0003677">
    <property type="term" value="F:DNA binding"/>
    <property type="evidence" value="ECO:0007669"/>
    <property type="project" value="TreeGrafter"/>
</dbReference>
<dbReference type="InterPro" id="IPR010561">
    <property type="entry name" value="LIN-9/ALY1"/>
</dbReference>
<feature type="compositionally biased region" description="Basic and acidic residues" evidence="8">
    <location>
        <begin position="526"/>
        <end position="541"/>
    </location>
</feature>
<feature type="transmembrane region" description="Helical" evidence="9">
    <location>
        <begin position="364"/>
        <end position="383"/>
    </location>
</feature>
<feature type="domain" description="DIRP" evidence="10">
    <location>
        <begin position="583"/>
        <end position="688"/>
    </location>
</feature>
<dbReference type="InterPro" id="IPR045831">
    <property type="entry name" value="LIN9_C"/>
</dbReference>
<evidence type="ECO:0000256" key="6">
    <source>
        <dbReference type="ARBA" id="ARBA00023136"/>
    </source>
</evidence>
<gene>
    <name evidence="11" type="ORF">GEV33_003686</name>
</gene>
<dbReference type="SUPFAM" id="SSF103473">
    <property type="entry name" value="MFS general substrate transporter"/>
    <property type="match status" value="1"/>
</dbReference>
<keyword evidence="7" id="KW-0539">Nucleus</keyword>
<dbReference type="Gene3D" id="1.20.1250.20">
    <property type="entry name" value="MFS general substrate transporter like domains"/>
    <property type="match status" value="1"/>
</dbReference>
<feature type="transmembrane region" description="Helical" evidence="9">
    <location>
        <begin position="224"/>
        <end position="248"/>
    </location>
</feature>
<dbReference type="InterPro" id="IPR033471">
    <property type="entry name" value="DIRP"/>
</dbReference>
<dbReference type="Pfam" id="PF19438">
    <property type="entry name" value="LIN9_C"/>
    <property type="match status" value="1"/>
</dbReference>
<comment type="caution">
    <text evidence="11">The sequence shown here is derived from an EMBL/GenBank/DDBJ whole genome shotgun (WGS) entry which is preliminary data.</text>
</comment>
<feature type="transmembrane region" description="Helical" evidence="9">
    <location>
        <begin position="82"/>
        <end position="99"/>
    </location>
</feature>
<evidence type="ECO:0000256" key="7">
    <source>
        <dbReference type="ARBA" id="ARBA00023242"/>
    </source>
</evidence>
<evidence type="ECO:0000256" key="2">
    <source>
        <dbReference type="ARBA" id="ARBA00004141"/>
    </source>
</evidence>
<evidence type="ECO:0000313" key="11">
    <source>
        <dbReference type="EMBL" id="KAH0819106.1"/>
    </source>
</evidence>